<dbReference type="EC" id="3.1.11.6" evidence="5"/>
<organism evidence="9 10">
    <name type="scientific">Candidatus Faecalibacterium intestinavium</name>
    <dbReference type="NCBI Taxonomy" id="2838580"/>
    <lineage>
        <taxon>Bacteria</taxon>
        <taxon>Bacillati</taxon>
        <taxon>Bacillota</taxon>
        <taxon>Clostridia</taxon>
        <taxon>Eubacteriales</taxon>
        <taxon>Oscillospiraceae</taxon>
        <taxon>Faecalibacterium</taxon>
    </lineage>
</organism>
<dbReference type="NCBIfam" id="TIGR00237">
    <property type="entry name" value="xseA"/>
    <property type="match status" value="1"/>
</dbReference>
<dbReference type="Pfam" id="PF13742">
    <property type="entry name" value="tRNA_anti_2"/>
    <property type="match status" value="1"/>
</dbReference>
<dbReference type="Proteomes" id="UP000824178">
    <property type="component" value="Unassembled WGS sequence"/>
</dbReference>
<keyword evidence="1 5" id="KW-0963">Cytoplasm</keyword>
<dbReference type="GO" id="GO:0006308">
    <property type="term" value="P:DNA catabolic process"/>
    <property type="evidence" value="ECO:0007669"/>
    <property type="project" value="UniProtKB-UniRule"/>
</dbReference>
<dbReference type="Pfam" id="PF02601">
    <property type="entry name" value="Exonuc_VII_L"/>
    <property type="match status" value="1"/>
</dbReference>
<dbReference type="InterPro" id="IPR025824">
    <property type="entry name" value="OB-fold_nuc-bd_dom"/>
</dbReference>
<proteinExistence type="inferred from homology"/>
<evidence type="ECO:0000256" key="5">
    <source>
        <dbReference type="HAMAP-Rule" id="MF_00378"/>
    </source>
</evidence>
<name>A0A9E2NPS3_9FIRM</name>
<sequence>MAEVLSVSALNRYVKARLDGDDFLFDLALRGEIANFVQNARSGHCYFSLRDEQAAVKAVMFRSDARRMSFRPEEGMRVVVRCRATLYERDGAFQIYVNEMFPDGIGAAQLALEQLKARLAAEGLFDPDHKKPLPAYPQCIGVVTSRTGAALQDIRNVIGRRWPLTRLLLCPVNVQGFEAADQIAAAIDRLDKSGRADVILVARGGGSREDLWVFNAEKIARAAYRCKTPLVSAIGHEIDFTLLDFVADLRAPTPSAAAELAVPDRGMVRNEVDEIYQNIYEIMQNQLEVCYNKYNTCADLLEKGIHRHILDGGRAELARLEAQLPLLARTSLNEGNRRLRHAAALADSLSPYRVLARGYAVVCDSKGEVRTVGQLCPGETVTLRGAHHTAVCKVTSVEETDESAQNL</sequence>
<keyword evidence="2 5" id="KW-0540">Nuclease</keyword>
<dbReference type="InterPro" id="IPR020579">
    <property type="entry name" value="Exonuc_VII_lsu_C"/>
</dbReference>
<evidence type="ECO:0000256" key="3">
    <source>
        <dbReference type="ARBA" id="ARBA00022801"/>
    </source>
</evidence>
<keyword evidence="3 5" id="KW-0378">Hydrolase</keyword>
<dbReference type="GO" id="GO:0003676">
    <property type="term" value="F:nucleic acid binding"/>
    <property type="evidence" value="ECO:0007669"/>
    <property type="project" value="InterPro"/>
</dbReference>
<dbReference type="PANTHER" id="PTHR30008:SF0">
    <property type="entry name" value="EXODEOXYRIBONUCLEASE 7 LARGE SUBUNIT"/>
    <property type="match status" value="1"/>
</dbReference>
<feature type="domain" description="Exonuclease VII large subunit C-terminal" evidence="7">
    <location>
        <begin position="124"/>
        <end position="324"/>
    </location>
</feature>
<dbReference type="HAMAP" id="MF_00378">
    <property type="entry name" value="Exonuc_7_L"/>
    <property type="match status" value="1"/>
</dbReference>
<comment type="caution">
    <text evidence="9">The sequence shown here is derived from an EMBL/GenBank/DDBJ whole genome shotgun (WGS) entry which is preliminary data.</text>
</comment>
<evidence type="ECO:0000313" key="10">
    <source>
        <dbReference type="Proteomes" id="UP000824178"/>
    </source>
</evidence>
<evidence type="ECO:0000259" key="8">
    <source>
        <dbReference type="Pfam" id="PF13742"/>
    </source>
</evidence>
<evidence type="ECO:0000259" key="7">
    <source>
        <dbReference type="Pfam" id="PF02601"/>
    </source>
</evidence>
<comment type="similarity">
    <text evidence="5 6">Belongs to the XseA family.</text>
</comment>
<reference evidence="9" key="2">
    <citation type="submission" date="2021-04" db="EMBL/GenBank/DDBJ databases">
        <authorList>
            <person name="Gilroy R."/>
        </authorList>
    </citation>
    <scope>NUCLEOTIDE SEQUENCE</scope>
    <source>
        <strain evidence="9">742</strain>
    </source>
</reference>
<comment type="subcellular location">
    <subcellularLocation>
        <location evidence="5 6">Cytoplasm</location>
    </subcellularLocation>
</comment>
<evidence type="ECO:0000256" key="6">
    <source>
        <dbReference type="RuleBase" id="RU004355"/>
    </source>
</evidence>
<evidence type="ECO:0000313" key="9">
    <source>
        <dbReference type="EMBL" id="MBU3819007.1"/>
    </source>
</evidence>
<feature type="domain" description="OB-fold nucleic acid binding" evidence="8">
    <location>
        <begin position="5"/>
        <end position="100"/>
    </location>
</feature>
<evidence type="ECO:0000256" key="2">
    <source>
        <dbReference type="ARBA" id="ARBA00022722"/>
    </source>
</evidence>
<dbReference type="InterPro" id="IPR003753">
    <property type="entry name" value="Exonuc_VII_L"/>
</dbReference>
<dbReference type="GO" id="GO:0005737">
    <property type="term" value="C:cytoplasm"/>
    <property type="evidence" value="ECO:0007669"/>
    <property type="project" value="UniProtKB-SubCell"/>
</dbReference>
<evidence type="ECO:0000256" key="1">
    <source>
        <dbReference type="ARBA" id="ARBA00022490"/>
    </source>
</evidence>
<comment type="catalytic activity">
    <reaction evidence="5 6">
        <text>Exonucleolytic cleavage in either 5'- to 3'- or 3'- to 5'-direction to yield nucleoside 5'-phosphates.</text>
        <dbReference type="EC" id="3.1.11.6"/>
    </reaction>
</comment>
<dbReference type="EMBL" id="JAHLFH010000019">
    <property type="protein sequence ID" value="MBU3819007.1"/>
    <property type="molecule type" value="Genomic_DNA"/>
</dbReference>
<gene>
    <name evidence="5 9" type="primary">xseA</name>
    <name evidence="9" type="ORF">H9864_01265</name>
</gene>
<dbReference type="CDD" id="cd04489">
    <property type="entry name" value="ExoVII_LU_OBF"/>
    <property type="match status" value="1"/>
</dbReference>
<dbReference type="GO" id="GO:0008855">
    <property type="term" value="F:exodeoxyribonuclease VII activity"/>
    <property type="evidence" value="ECO:0007669"/>
    <property type="project" value="UniProtKB-UniRule"/>
</dbReference>
<comment type="function">
    <text evidence="5">Bidirectionally degrades single-stranded DNA into large acid-insoluble oligonucleotides, which are then degraded further into small acid-soluble oligonucleotides.</text>
</comment>
<dbReference type="GO" id="GO:0009318">
    <property type="term" value="C:exodeoxyribonuclease VII complex"/>
    <property type="evidence" value="ECO:0007669"/>
    <property type="project" value="UniProtKB-UniRule"/>
</dbReference>
<reference evidence="9" key="1">
    <citation type="journal article" date="2021" name="PeerJ">
        <title>Extensive microbial diversity within the chicken gut microbiome revealed by metagenomics and culture.</title>
        <authorList>
            <person name="Gilroy R."/>
            <person name="Ravi A."/>
            <person name="Getino M."/>
            <person name="Pursley I."/>
            <person name="Horton D.L."/>
            <person name="Alikhan N.F."/>
            <person name="Baker D."/>
            <person name="Gharbi K."/>
            <person name="Hall N."/>
            <person name="Watson M."/>
            <person name="Adriaenssens E.M."/>
            <person name="Foster-Nyarko E."/>
            <person name="Jarju S."/>
            <person name="Secka A."/>
            <person name="Antonio M."/>
            <person name="Oren A."/>
            <person name="Chaudhuri R.R."/>
            <person name="La Ragione R."/>
            <person name="Hildebrand F."/>
            <person name="Pallen M.J."/>
        </authorList>
    </citation>
    <scope>NUCLEOTIDE SEQUENCE</scope>
    <source>
        <strain evidence="9">742</strain>
    </source>
</reference>
<accession>A0A9E2NPS3</accession>
<comment type="subunit">
    <text evidence="5">Heterooligomer composed of large and small subunits.</text>
</comment>
<evidence type="ECO:0000256" key="4">
    <source>
        <dbReference type="ARBA" id="ARBA00022839"/>
    </source>
</evidence>
<protein>
    <recommendedName>
        <fullName evidence="5">Exodeoxyribonuclease 7 large subunit</fullName>
        <ecNumber evidence="5">3.1.11.6</ecNumber>
    </recommendedName>
    <alternativeName>
        <fullName evidence="5">Exodeoxyribonuclease VII large subunit</fullName>
        <shortName evidence="5">Exonuclease VII large subunit</shortName>
    </alternativeName>
</protein>
<keyword evidence="4 5" id="KW-0269">Exonuclease</keyword>
<dbReference type="AlphaFoldDB" id="A0A9E2NPS3"/>
<dbReference type="PANTHER" id="PTHR30008">
    <property type="entry name" value="EXODEOXYRIBONUCLEASE 7 LARGE SUBUNIT"/>
    <property type="match status" value="1"/>
</dbReference>